<keyword evidence="1" id="KW-1133">Transmembrane helix</keyword>
<keyword evidence="1" id="KW-0472">Membrane</keyword>
<organism evidence="2 3">
    <name type="scientific">Aeromonas veronii</name>
    <dbReference type="NCBI Taxonomy" id="654"/>
    <lineage>
        <taxon>Bacteria</taxon>
        <taxon>Pseudomonadati</taxon>
        <taxon>Pseudomonadota</taxon>
        <taxon>Gammaproteobacteria</taxon>
        <taxon>Aeromonadales</taxon>
        <taxon>Aeromonadaceae</taxon>
        <taxon>Aeromonas</taxon>
    </lineage>
</organism>
<evidence type="ECO:0000313" key="3">
    <source>
        <dbReference type="Proteomes" id="UP001204061"/>
    </source>
</evidence>
<reference evidence="2" key="1">
    <citation type="submission" date="2022-08" db="EMBL/GenBank/DDBJ databases">
        <title>A global survey of hypervirulent Aeromonas hydrophila identified this emerging pathogen in farmed fish in the lower Mekong River basin.</title>
        <authorList>
            <person name="Xu T."/>
            <person name="Rasmussen-Ivey C.R."/>
            <person name="Moen F.S."/>
            <person name="Fernandez Bravo A."/>
            <person name="Lamy B."/>
            <person name="Beaz-Hidalgo R."/>
            <person name="Khan C.D."/>
            <person name="Castro Escarpulli G."/>
            <person name="Yasin I.S.M."/>
            <person name="Figueras M.J."/>
            <person name="Azzam Sayuti M."/>
            <person name="Karim M.M."/>
            <person name="Alam K.M."/>
            <person name="Le T.T.T."/>
            <person name="Thao N.H.P."/>
            <person name="Addo S."/>
            <person name="Duodu S."/>
            <person name="Ali S."/>
            <person name="Mey S."/>
            <person name="Somony T."/>
            <person name="Liles M.R."/>
        </authorList>
    </citation>
    <scope>NUCLEOTIDE SEQUENCE</scope>
    <source>
        <strain evidence="2">0.14</strain>
    </source>
</reference>
<dbReference type="RefSeq" id="WP_240037408.1">
    <property type="nucleotide sequence ID" value="NZ_CAWOON010000026.1"/>
</dbReference>
<accession>A0AAW5MIZ7</accession>
<dbReference type="AlphaFoldDB" id="A0AAW5MIZ7"/>
<proteinExistence type="predicted"/>
<name>A0AAW5MIZ7_AERVE</name>
<sequence>MILGLAHSLLVGWFIFFLGLVMSGIAPVLRETELQTRQRQLLGLGTLLLQQAQAGQWDAVRLTDGRFAQFVSQVSRNPQLWAALQPARDKARILYRQALQLCEQETLVRKQEWQQLSSIREGLTAYGETEQWD</sequence>
<feature type="transmembrane region" description="Helical" evidence="1">
    <location>
        <begin position="6"/>
        <end position="29"/>
    </location>
</feature>
<keyword evidence="1" id="KW-0812">Transmembrane</keyword>
<dbReference type="Proteomes" id="UP001204061">
    <property type="component" value="Unassembled WGS sequence"/>
</dbReference>
<gene>
    <name evidence="2" type="ORF">NS965_14095</name>
</gene>
<evidence type="ECO:0000313" key="2">
    <source>
        <dbReference type="EMBL" id="MCR4449516.1"/>
    </source>
</evidence>
<dbReference type="EMBL" id="JANLFC010000044">
    <property type="protein sequence ID" value="MCR4449516.1"/>
    <property type="molecule type" value="Genomic_DNA"/>
</dbReference>
<evidence type="ECO:0000256" key="1">
    <source>
        <dbReference type="SAM" id="Phobius"/>
    </source>
</evidence>
<comment type="caution">
    <text evidence="2">The sequence shown here is derived from an EMBL/GenBank/DDBJ whole genome shotgun (WGS) entry which is preliminary data.</text>
</comment>
<protein>
    <submittedName>
        <fullName evidence="2">LafX</fullName>
    </submittedName>
</protein>